<dbReference type="STRING" id="564137.SAMN04488238_10693"/>
<gene>
    <name evidence="4" type="ORF">SAMN04488238_10693</name>
</gene>
<dbReference type="Pfam" id="PF00574">
    <property type="entry name" value="CLP_protease"/>
    <property type="match status" value="1"/>
</dbReference>
<keyword evidence="3" id="KW-0720">Serine protease</keyword>
<keyword evidence="1 4" id="KW-0645">Protease</keyword>
<evidence type="ECO:0000256" key="2">
    <source>
        <dbReference type="ARBA" id="ARBA00022801"/>
    </source>
</evidence>
<dbReference type="PANTHER" id="PTHR10381:SF70">
    <property type="entry name" value="ATP-DEPENDENT CLP PROTEASE PROTEOLYTIC SUBUNIT"/>
    <property type="match status" value="1"/>
</dbReference>
<sequence length="206" mass="21882">MNARYDLSGVIGEGDAVKLSRFLDDNPGAVALYINSPGGSAPDGAAMAAAIERHGRVTGHIEGIAASAASLVAVSCYQVTIHEAAVLMLHEPSVFTDGPADFLRQIADTLDKMSLGYAGTYARHTGHPVERVLAWMKDETWLTAEEAVSLRFADKIQRAGGAKIAARANYFSFKAAPAQLLELARKNGWATVSPAPKKKETEDASL</sequence>
<dbReference type="CDD" id="cd07016">
    <property type="entry name" value="S14_ClpP_1"/>
    <property type="match status" value="1"/>
</dbReference>
<dbReference type="GO" id="GO:0004176">
    <property type="term" value="F:ATP-dependent peptidase activity"/>
    <property type="evidence" value="ECO:0007669"/>
    <property type="project" value="TreeGrafter"/>
</dbReference>
<evidence type="ECO:0000313" key="5">
    <source>
        <dbReference type="Proteomes" id="UP000198539"/>
    </source>
</evidence>
<proteinExistence type="predicted"/>
<keyword evidence="5" id="KW-1185">Reference proteome</keyword>
<reference evidence="4 5" key="1">
    <citation type="submission" date="2016-10" db="EMBL/GenBank/DDBJ databases">
        <authorList>
            <person name="de Groot N.N."/>
        </authorList>
    </citation>
    <scope>NUCLEOTIDE SEQUENCE [LARGE SCALE GENOMIC DNA]</scope>
    <source>
        <strain evidence="4 5">CGMCC 1.8894</strain>
    </source>
</reference>
<dbReference type="PANTHER" id="PTHR10381">
    <property type="entry name" value="ATP-DEPENDENT CLP PROTEASE PROTEOLYTIC SUBUNIT"/>
    <property type="match status" value="1"/>
</dbReference>
<evidence type="ECO:0000256" key="1">
    <source>
        <dbReference type="ARBA" id="ARBA00022670"/>
    </source>
</evidence>
<evidence type="ECO:0000313" key="4">
    <source>
        <dbReference type="EMBL" id="SDX21456.1"/>
    </source>
</evidence>
<dbReference type="EMBL" id="FNOM01000006">
    <property type="protein sequence ID" value="SDX21456.1"/>
    <property type="molecule type" value="Genomic_DNA"/>
</dbReference>
<dbReference type="GO" id="GO:0006515">
    <property type="term" value="P:protein quality control for misfolded or incompletely synthesized proteins"/>
    <property type="evidence" value="ECO:0007669"/>
    <property type="project" value="TreeGrafter"/>
</dbReference>
<dbReference type="NCBIfam" id="NF045542">
    <property type="entry name" value="Clp_rel_HeadMat"/>
    <property type="match status" value="1"/>
</dbReference>
<dbReference type="GO" id="GO:0004252">
    <property type="term" value="F:serine-type endopeptidase activity"/>
    <property type="evidence" value="ECO:0007669"/>
    <property type="project" value="TreeGrafter"/>
</dbReference>
<evidence type="ECO:0000256" key="3">
    <source>
        <dbReference type="ARBA" id="ARBA00022825"/>
    </source>
</evidence>
<keyword evidence="2" id="KW-0378">Hydrolase</keyword>
<organism evidence="4 5">
    <name type="scientific">Roseicitreum antarcticum</name>
    <dbReference type="NCBI Taxonomy" id="564137"/>
    <lineage>
        <taxon>Bacteria</taxon>
        <taxon>Pseudomonadati</taxon>
        <taxon>Pseudomonadota</taxon>
        <taxon>Alphaproteobacteria</taxon>
        <taxon>Rhodobacterales</taxon>
        <taxon>Paracoccaceae</taxon>
        <taxon>Roseicitreum</taxon>
    </lineage>
</organism>
<dbReference type="GO" id="GO:0051117">
    <property type="term" value="F:ATPase binding"/>
    <property type="evidence" value="ECO:0007669"/>
    <property type="project" value="TreeGrafter"/>
</dbReference>
<accession>A0A1H2ZVS8</accession>
<dbReference type="GO" id="GO:0009368">
    <property type="term" value="C:endopeptidase Clp complex"/>
    <property type="evidence" value="ECO:0007669"/>
    <property type="project" value="TreeGrafter"/>
</dbReference>
<dbReference type="Proteomes" id="UP000198539">
    <property type="component" value="Unassembled WGS sequence"/>
</dbReference>
<dbReference type="InterPro" id="IPR023562">
    <property type="entry name" value="ClpP/TepA"/>
</dbReference>
<dbReference type="AlphaFoldDB" id="A0A1H2ZVS8"/>
<name>A0A1H2ZVS8_9RHOB</name>
<dbReference type="InterPro" id="IPR029045">
    <property type="entry name" value="ClpP/crotonase-like_dom_sf"/>
</dbReference>
<dbReference type="Gene3D" id="3.90.226.10">
    <property type="entry name" value="2-enoyl-CoA Hydratase, Chain A, domain 1"/>
    <property type="match status" value="1"/>
</dbReference>
<dbReference type="SUPFAM" id="SSF52096">
    <property type="entry name" value="ClpP/crotonase"/>
    <property type="match status" value="1"/>
</dbReference>
<protein>
    <submittedName>
        <fullName evidence="4">ATP-dependent protease ClpP, protease subunit</fullName>
    </submittedName>
</protein>